<keyword evidence="1" id="KW-0472">Membrane</keyword>
<reference evidence="3" key="1">
    <citation type="submission" date="2011-12" db="EMBL/GenBank/DDBJ databases">
        <title>The complete genome of chromosome of Sulfobacillus acidophilus DSM 10332.</title>
        <authorList>
            <person name="Lucas S."/>
            <person name="Han J."/>
            <person name="Lapidus A."/>
            <person name="Bruce D."/>
            <person name="Goodwin L."/>
            <person name="Pitluck S."/>
            <person name="Peters L."/>
            <person name="Kyrpides N."/>
            <person name="Mavromatis K."/>
            <person name="Ivanova N."/>
            <person name="Mikhailova N."/>
            <person name="Chertkov O."/>
            <person name="Saunders E."/>
            <person name="Detter J.C."/>
            <person name="Tapia R."/>
            <person name="Han C."/>
            <person name="Land M."/>
            <person name="Hauser L."/>
            <person name="Markowitz V."/>
            <person name="Cheng J.-F."/>
            <person name="Hugenholtz P."/>
            <person name="Woyke T."/>
            <person name="Wu D."/>
            <person name="Pukall R."/>
            <person name="Gehrich-Schroeter G."/>
            <person name="Schneider S."/>
            <person name="Klenk H.-P."/>
            <person name="Eisen J.A."/>
        </authorList>
    </citation>
    <scope>NUCLEOTIDE SEQUENCE [LARGE SCALE GENOMIC DNA]</scope>
    <source>
        <strain evidence="3">ATCC 700253 / DSM 10332 / NAL</strain>
    </source>
</reference>
<feature type="transmembrane region" description="Helical" evidence="1">
    <location>
        <begin position="32"/>
        <end position="50"/>
    </location>
</feature>
<dbReference type="GO" id="GO:0048038">
    <property type="term" value="F:quinone binding"/>
    <property type="evidence" value="ECO:0007669"/>
    <property type="project" value="UniProtKB-UniRule"/>
</dbReference>
<name>G8TX66_SULAD</name>
<dbReference type="STRING" id="679936.Sulac_2606"/>
<keyword evidence="1" id="KW-0520">NAD</keyword>
<keyword evidence="1" id="KW-0812">Transmembrane</keyword>
<evidence type="ECO:0000313" key="3">
    <source>
        <dbReference type="Proteomes" id="UP000005439"/>
    </source>
</evidence>
<keyword evidence="1" id="KW-1003">Cell membrane</keyword>
<keyword evidence="3" id="KW-1185">Reference proteome</keyword>
<comment type="catalytic activity">
    <reaction evidence="1">
        <text>a quinone + NADH + 5 H(+)(in) = a quinol + NAD(+) + 4 H(+)(out)</text>
        <dbReference type="Rhea" id="RHEA:57888"/>
        <dbReference type="ChEBI" id="CHEBI:15378"/>
        <dbReference type="ChEBI" id="CHEBI:24646"/>
        <dbReference type="ChEBI" id="CHEBI:57540"/>
        <dbReference type="ChEBI" id="CHEBI:57945"/>
        <dbReference type="ChEBI" id="CHEBI:132124"/>
    </reaction>
</comment>
<feature type="transmembrane region" description="Helical" evidence="1">
    <location>
        <begin position="6"/>
        <end position="25"/>
    </location>
</feature>
<dbReference type="KEGG" id="sap:Sulac_2606"/>
<protein>
    <recommendedName>
        <fullName evidence="1">NADH-quinone oxidoreductase subunit J</fullName>
        <ecNumber evidence="1">7.1.1.-</ecNumber>
    </recommendedName>
</protein>
<dbReference type="HOGENOM" id="CLU_1642855_0_0_9"/>
<reference evidence="2 3" key="2">
    <citation type="journal article" date="2012" name="Stand. Genomic Sci.">
        <title>Complete genome sequence of the moderately thermophilic mineral-sulfide-oxidizing firmicute Sulfobacillus acidophilus type strain (NAL(T)).</title>
        <authorList>
            <person name="Anderson I."/>
            <person name="Chertkov O."/>
            <person name="Chen A."/>
            <person name="Saunders E."/>
            <person name="Lapidus A."/>
            <person name="Nolan M."/>
            <person name="Lucas S."/>
            <person name="Hammon N."/>
            <person name="Deshpande S."/>
            <person name="Cheng J.F."/>
            <person name="Han C."/>
            <person name="Tapia R."/>
            <person name="Goodwin L.A."/>
            <person name="Pitluck S."/>
            <person name="Liolios K."/>
            <person name="Pagani I."/>
            <person name="Ivanova N."/>
            <person name="Mikhailova N."/>
            <person name="Pati A."/>
            <person name="Palaniappan K."/>
            <person name="Land M."/>
            <person name="Pan C."/>
            <person name="Rohde M."/>
            <person name="Pukall R."/>
            <person name="Goker M."/>
            <person name="Detter J.C."/>
            <person name="Woyke T."/>
            <person name="Bristow J."/>
            <person name="Eisen J.A."/>
            <person name="Markowitz V."/>
            <person name="Hugenholtz P."/>
            <person name="Kyrpides N.C."/>
            <person name="Klenk H.P."/>
            <person name="Mavromatis K."/>
        </authorList>
    </citation>
    <scope>NUCLEOTIDE SEQUENCE [LARGE SCALE GENOMIC DNA]</scope>
    <source>
        <strain evidence="3">ATCC 700253 / DSM 10332 / NAL</strain>
    </source>
</reference>
<dbReference type="PATRIC" id="fig|679936.5.peg.2697"/>
<keyword evidence="1" id="KW-0874">Quinone</keyword>
<dbReference type="GO" id="GO:0005886">
    <property type="term" value="C:plasma membrane"/>
    <property type="evidence" value="ECO:0007669"/>
    <property type="project" value="UniProtKB-SubCell"/>
</dbReference>
<dbReference type="GO" id="GO:0008137">
    <property type="term" value="F:NADH dehydrogenase (ubiquinone) activity"/>
    <property type="evidence" value="ECO:0007669"/>
    <property type="project" value="UniProtKB-UniRule"/>
</dbReference>
<comment type="similarity">
    <text evidence="1">Belongs to the complex I subunit 6 family.</text>
</comment>
<dbReference type="EC" id="7.1.1.-" evidence="1"/>
<dbReference type="EMBL" id="CP003179">
    <property type="protein sequence ID" value="AEW06068.1"/>
    <property type="molecule type" value="Genomic_DNA"/>
</dbReference>
<feature type="transmembrane region" description="Helical" evidence="1">
    <location>
        <begin position="89"/>
        <end position="109"/>
    </location>
</feature>
<proteinExistence type="inferred from homology"/>
<accession>G8TX66</accession>
<comment type="subcellular location">
    <subcellularLocation>
        <location evidence="1">Cell membrane</location>
        <topology evidence="1">Multi-pass membrane protein</topology>
    </subcellularLocation>
</comment>
<keyword evidence="1" id="KW-1133">Transmembrane helix</keyword>
<sequence length="161" mass="16979">MTLAAMVYGLTAFITVSLSLGVLFSRRPLLSGYYLTGTMIGVGALFWELASPTLGAIQILVYGGGVLVMVLFVMMMTPSGVSLPPLAPGWRIVWILPPMAGILAATHAPDPLRRITGTDLGTWLLLHQGFSLEALAILLMGALVAAVAIAADTVEQKEDRG</sequence>
<dbReference type="AlphaFoldDB" id="G8TX66"/>
<dbReference type="Pfam" id="PF00499">
    <property type="entry name" value="Oxidored_q3"/>
    <property type="match status" value="1"/>
</dbReference>
<dbReference type="Proteomes" id="UP000005439">
    <property type="component" value="Chromosome"/>
</dbReference>
<dbReference type="InterPro" id="IPR042106">
    <property type="entry name" value="Nuo/plastoQ_OxRdtase_6_NuoJ"/>
</dbReference>
<evidence type="ECO:0000256" key="1">
    <source>
        <dbReference type="RuleBase" id="RU004429"/>
    </source>
</evidence>
<feature type="transmembrane region" description="Helical" evidence="1">
    <location>
        <begin position="56"/>
        <end position="77"/>
    </location>
</feature>
<dbReference type="InterPro" id="IPR001457">
    <property type="entry name" value="NADH_UbQ/plastoQ_OxRdtase_su6"/>
</dbReference>
<organism evidence="2 3">
    <name type="scientific">Sulfobacillus acidophilus (strain ATCC 700253 / DSM 10332 / NAL)</name>
    <dbReference type="NCBI Taxonomy" id="679936"/>
    <lineage>
        <taxon>Bacteria</taxon>
        <taxon>Bacillati</taxon>
        <taxon>Bacillota</taxon>
        <taxon>Clostridia</taxon>
        <taxon>Eubacteriales</taxon>
        <taxon>Clostridiales Family XVII. Incertae Sedis</taxon>
        <taxon>Sulfobacillus</taxon>
    </lineage>
</organism>
<feature type="transmembrane region" description="Helical" evidence="1">
    <location>
        <begin position="129"/>
        <end position="151"/>
    </location>
</feature>
<comment type="function">
    <text evidence="1">NDH-1 shuttles electrons from NADH, via FMN and iron-sulfur (Fe-S) centers, to quinones in the respiratory chain. Couples the redox reaction to proton translocation (for every two electrons transferred, four hydrogen ions are translocated across the cytoplasmic membrane), and thus conserves the redox energy in a proton gradient.</text>
</comment>
<dbReference type="Gene3D" id="1.20.120.1200">
    <property type="entry name" value="NADH-ubiquinone/plastoquinone oxidoreductase chain 6, subunit NuoJ"/>
    <property type="match status" value="1"/>
</dbReference>
<evidence type="ECO:0000313" key="2">
    <source>
        <dbReference type="EMBL" id="AEW06068.1"/>
    </source>
</evidence>
<gene>
    <name evidence="2" type="ordered locus">Sulac_2606</name>
</gene>